<protein>
    <submittedName>
        <fullName evidence="1">Uncharacterized protein</fullName>
    </submittedName>
</protein>
<dbReference type="EMBL" id="CP113520">
    <property type="protein sequence ID" value="WAJ29527.1"/>
    <property type="molecule type" value="Genomic_DNA"/>
</dbReference>
<accession>A0ACD4NRY0</accession>
<reference evidence="1" key="1">
    <citation type="submission" date="2022-11" db="EMBL/GenBank/DDBJ databases">
        <title>beta-Carotene-producing bacterium, Jeongeuplla avenae sp. nov., alleviates the salt stress of Arabidopsis seedlings.</title>
        <authorList>
            <person name="Jiang L."/>
            <person name="Lee J."/>
        </authorList>
    </citation>
    <scope>NUCLEOTIDE SEQUENCE</scope>
    <source>
        <strain evidence="1">DY_R2A_6</strain>
    </source>
</reference>
<name>A0ACD4NRY0_9HYPH</name>
<sequence length="132" mass="14254">MRERTFEIDRMYRGGTECLVEGVKYPGDPHRRCRLTVSADGFSYRVEGHLSPLHAAEVAALLPRPHAGIDGIEAGIVGYGAGDWRLTVEGCPPFSCLTSGATYPVAGFGVAEPMAADPDEEVPELAAPRFRH</sequence>
<evidence type="ECO:0000313" key="2">
    <source>
        <dbReference type="Proteomes" id="UP001163223"/>
    </source>
</evidence>
<gene>
    <name evidence="1" type="ORF">OXU80_04635</name>
</gene>
<proteinExistence type="predicted"/>
<dbReference type="Proteomes" id="UP001163223">
    <property type="component" value="Chromosome"/>
</dbReference>
<organism evidence="1 2">
    <name type="scientific">Antarcticirhabdus aurantiaca</name>
    <dbReference type="NCBI Taxonomy" id="2606717"/>
    <lineage>
        <taxon>Bacteria</taxon>
        <taxon>Pseudomonadati</taxon>
        <taxon>Pseudomonadota</taxon>
        <taxon>Alphaproteobacteria</taxon>
        <taxon>Hyphomicrobiales</taxon>
        <taxon>Aurantimonadaceae</taxon>
        <taxon>Antarcticirhabdus</taxon>
    </lineage>
</organism>
<keyword evidence="2" id="KW-1185">Reference proteome</keyword>
<evidence type="ECO:0000313" key="1">
    <source>
        <dbReference type="EMBL" id="WAJ29527.1"/>
    </source>
</evidence>